<evidence type="ECO:0000256" key="4">
    <source>
        <dbReference type="ARBA" id="ARBA00032305"/>
    </source>
</evidence>
<evidence type="ECO:0000256" key="7">
    <source>
        <dbReference type="ARBA" id="ARBA00044830"/>
    </source>
</evidence>
<evidence type="ECO:0000256" key="10">
    <source>
        <dbReference type="ARBA" id="ARBA00044980"/>
    </source>
</evidence>
<evidence type="ECO:0000256" key="13">
    <source>
        <dbReference type="ARBA" id="ARBA00047973"/>
    </source>
</evidence>
<reference evidence="16" key="2">
    <citation type="submission" date="2021-01" db="UniProtKB">
        <authorList>
            <consortium name="EnsemblMetazoa"/>
        </authorList>
    </citation>
    <scope>IDENTIFICATION</scope>
</reference>
<dbReference type="RefSeq" id="XP_786493.3">
    <property type="nucleotide sequence ID" value="XM_781400.5"/>
</dbReference>
<protein>
    <recommendedName>
        <fullName evidence="10">Oxaloacetate tautomerase FAHD1, mitochondrial</fullName>
        <ecNumber evidence="5">3.7.1.5</ecNumber>
        <ecNumber evidence="2">4.1.1.112</ecNumber>
        <ecNumber evidence="9">5.3.2.2</ecNumber>
    </recommendedName>
    <alternativeName>
        <fullName evidence="7">Acylpyruvase FAHD1</fullName>
    </alternativeName>
    <alternativeName>
        <fullName evidence="6">Fumarylacetoacetate hydrolase domain-containing protein 1</fullName>
    </alternativeName>
    <alternativeName>
        <fullName evidence="4">Oxaloacetate decarboxylase</fullName>
    </alternativeName>
</protein>
<evidence type="ECO:0000256" key="9">
    <source>
        <dbReference type="ARBA" id="ARBA00044973"/>
    </source>
</evidence>
<comment type="catalytic activity">
    <reaction evidence="8">
        <text>oxaloacetate = enol-oxaloacetate</text>
        <dbReference type="Rhea" id="RHEA:16021"/>
        <dbReference type="ChEBI" id="CHEBI:16452"/>
        <dbReference type="ChEBI" id="CHEBI:17479"/>
        <dbReference type="EC" id="5.3.2.2"/>
    </reaction>
    <physiologicalReaction direction="right-to-left" evidence="8">
        <dbReference type="Rhea" id="RHEA:16023"/>
    </physiologicalReaction>
</comment>
<evidence type="ECO:0000256" key="11">
    <source>
        <dbReference type="ARBA" id="ARBA00047858"/>
    </source>
</evidence>
<dbReference type="GO" id="GO:0008948">
    <property type="term" value="F:oxaloacetate decarboxylase activity"/>
    <property type="evidence" value="ECO:0007669"/>
    <property type="project" value="UniProtKB-EC"/>
</dbReference>
<dbReference type="Proteomes" id="UP000007110">
    <property type="component" value="Unassembled WGS sequence"/>
</dbReference>
<organism evidence="16 17">
    <name type="scientific">Strongylocentrotus purpuratus</name>
    <name type="common">Purple sea urchin</name>
    <dbReference type="NCBI Taxonomy" id="7668"/>
    <lineage>
        <taxon>Eukaryota</taxon>
        <taxon>Metazoa</taxon>
        <taxon>Echinodermata</taxon>
        <taxon>Eleutherozoa</taxon>
        <taxon>Echinozoa</taxon>
        <taxon>Echinoidea</taxon>
        <taxon>Euechinoidea</taxon>
        <taxon>Echinacea</taxon>
        <taxon>Camarodonta</taxon>
        <taxon>Echinidea</taxon>
        <taxon>Strongylocentrotidae</taxon>
        <taxon>Strongylocentrotus</taxon>
    </lineage>
</organism>
<keyword evidence="3" id="KW-0479">Metal-binding</keyword>
<evidence type="ECO:0000256" key="14">
    <source>
        <dbReference type="ARBA" id="ARBA00048846"/>
    </source>
</evidence>
<evidence type="ECO:0000259" key="15">
    <source>
        <dbReference type="Pfam" id="PF01557"/>
    </source>
</evidence>
<dbReference type="GO" id="GO:0046872">
    <property type="term" value="F:metal ion binding"/>
    <property type="evidence" value="ECO:0007669"/>
    <property type="project" value="UniProtKB-KW"/>
</dbReference>
<dbReference type="OMA" id="NCRKVIC"/>
<name>A0A7M7RFC9_STRPU</name>
<dbReference type="CTD" id="81889"/>
<evidence type="ECO:0000256" key="3">
    <source>
        <dbReference type="ARBA" id="ARBA00022723"/>
    </source>
</evidence>
<accession>A0A7M7RFC9</accession>
<dbReference type="InParanoid" id="A0A7M7RFC9"/>
<dbReference type="Gene3D" id="3.90.850.10">
    <property type="entry name" value="Fumarylacetoacetase-like, C-terminal domain"/>
    <property type="match status" value="1"/>
</dbReference>
<comment type="catalytic activity">
    <reaction evidence="13">
        <text>oxaloacetate + H(+) = pyruvate + CO2</text>
        <dbReference type="Rhea" id="RHEA:15641"/>
        <dbReference type="ChEBI" id="CHEBI:15361"/>
        <dbReference type="ChEBI" id="CHEBI:15378"/>
        <dbReference type="ChEBI" id="CHEBI:16452"/>
        <dbReference type="ChEBI" id="CHEBI:16526"/>
        <dbReference type="EC" id="4.1.1.112"/>
    </reaction>
</comment>
<dbReference type="KEGG" id="spu:581398"/>
<dbReference type="EC" id="5.3.2.2" evidence="9"/>
<dbReference type="PANTHER" id="PTHR11820:SF7">
    <property type="entry name" value="ACYLPYRUVASE FAHD1, MITOCHONDRIAL"/>
    <property type="match status" value="1"/>
</dbReference>
<dbReference type="GO" id="GO:0005739">
    <property type="term" value="C:mitochondrion"/>
    <property type="evidence" value="ECO:0000318"/>
    <property type="project" value="GO_Central"/>
</dbReference>
<dbReference type="OrthoDB" id="411064at2759"/>
<dbReference type="SUPFAM" id="SSF56529">
    <property type="entry name" value="FAH"/>
    <property type="match status" value="1"/>
</dbReference>
<dbReference type="AlphaFoldDB" id="A0A7M7RFC9"/>
<feature type="domain" description="Fumarylacetoacetase-like C-terminal" evidence="15">
    <location>
        <begin position="28"/>
        <end position="218"/>
    </location>
</feature>
<evidence type="ECO:0000256" key="12">
    <source>
        <dbReference type="ARBA" id="ARBA00047963"/>
    </source>
</evidence>
<dbReference type="FunFam" id="3.90.850.10:FF:000003">
    <property type="entry name" value="Fumarylacetoacetate hydrolase domain-containing 1"/>
    <property type="match status" value="1"/>
</dbReference>
<sequence length="231" mass="25248">MQRIAISTIRKMSSNTEPLNNFANFGKKIVCIGRNYAEHAAELGNKVPTKPMIFLKPTSAYLQEGQGNIKLPPNCTEIHHEVELGIVIGKSGSNILESSAMEHVGGYTLALDMTERKLQSDLKSKGHPWSLAKGFDTSCPVGGFLDASRIDNVDDVRLWLKVNGETKQDGNTKDMIFRVPTLLSFISQYMTLEVGDLVLTGTPSGVGPVRSKDVIVAGLNDDLLQIEFSVE</sequence>
<dbReference type="GO" id="GO:0019752">
    <property type="term" value="P:carboxylic acid metabolic process"/>
    <property type="evidence" value="ECO:0007669"/>
    <property type="project" value="UniProtKB-ARBA"/>
</dbReference>
<dbReference type="GO" id="GO:0050163">
    <property type="term" value="F:oxaloacetate tautomerase activity"/>
    <property type="evidence" value="ECO:0007669"/>
    <property type="project" value="UniProtKB-EC"/>
</dbReference>
<evidence type="ECO:0000256" key="6">
    <source>
        <dbReference type="ARBA" id="ARBA00042340"/>
    </source>
</evidence>
<dbReference type="InterPro" id="IPR011234">
    <property type="entry name" value="Fumarylacetoacetase-like_C"/>
</dbReference>
<evidence type="ECO:0000256" key="1">
    <source>
        <dbReference type="ARBA" id="ARBA00010211"/>
    </source>
</evidence>
<evidence type="ECO:0000256" key="2">
    <source>
        <dbReference type="ARBA" id="ARBA00012947"/>
    </source>
</evidence>
<dbReference type="PANTHER" id="PTHR11820">
    <property type="entry name" value="ACYLPYRUVASE"/>
    <property type="match status" value="1"/>
</dbReference>
<evidence type="ECO:0000256" key="8">
    <source>
        <dbReference type="ARBA" id="ARBA00044911"/>
    </source>
</evidence>
<dbReference type="GO" id="GO:0047621">
    <property type="term" value="F:acylpyruvate hydrolase activity"/>
    <property type="evidence" value="ECO:0007669"/>
    <property type="project" value="UniProtKB-EC"/>
</dbReference>
<comment type="catalytic activity">
    <reaction evidence="14">
        <text>acetylpyruvate + H2O = acetate + pyruvate + H(+)</text>
        <dbReference type="Rhea" id="RHEA:16097"/>
        <dbReference type="ChEBI" id="CHEBI:15360"/>
        <dbReference type="ChEBI" id="CHEBI:15361"/>
        <dbReference type="ChEBI" id="CHEBI:15377"/>
        <dbReference type="ChEBI" id="CHEBI:15378"/>
        <dbReference type="ChEBI" id="CHEBI:30089"/>
    </reaction>
</comment>
<comment type="catalytic activity">
    <reaction evidence="11">
        <text>a 3-acylpyruvate + H2O = a carboxylate + pyruvate + H(+)</text>
        <dbReference type="Rhea" id="RHEA:19009"/>
        <dbReference type="ChEBI" id="CHEBI:15361"/>
        <dbReference type="ChEBI" id="CHEBI:15377"/>
        <dbReference type="ChEBI" id="CHEBI:15378"/>
        <dbReference type="ChEBI" id="CHEBI:29067"/>
        <dbReference type="ChEBI" id="CHEBI:57278"/>
        <dbReference type="EC" id="3.7.1.5"/>
    </reaction>
</comment>
<dbReference type="EC" id="4.1.1.112" evidence="2"/>
<dbReference type="EnsemblMetazoa" id="XM_781400">
    <property type="protein sequence ID" value="XP_786493"/>
    <property type="gene ID" value="LOC581398"/>
</dbReference>
<dbReference type="GeneID" id="581398"/>
<evidence type="ECO:0000313" key="17">
    <source>
        <dbReference type="Proteomes" id="UP000007110"/>
    </source>
</evidence>
<proteinExistence type="inferred from homology"/>
<dbReference type="InterPro" id="IPR036663">
    <property type="entry name" value="Fumarylacetoacetase_C_sf"/>
</dbReference>
<evidence type="ECO:0000313" key="16">
    <source>
        <dbReference type="EnsemblMetazoa" id="XP_786493"/>
    </source>
</evidence>
<dbReference type="GO" id="GO:0018773">
    <property type="term" value="F:acetylpyruvate hydrolase activity"/>
    <property type="evidence" value="ECO:0000318"/>
    <property type="project" value="GO_Central"/>
</dbReference>
<evidence type="ECO:0000256" key="5">
    <source>
        <dbReference type="ARBA" id="ARBA00039040"/>
    </source>
</evidence>
<dbReference type="EC" id="3.7.1.5" evidence="5"/>
<comment type="similarity">
    <text evidence="1">Belongs to the FAH family.</text>
</comment>
<dbReference type="Pfam" id="PF01557">
    <property type="entry name" value="FAA_hydrolase"/>
    <property type="match status" value="1"/>
</dbReference>
<comment type="catalytic activity">
    <reaction evidence="12">
        <text>3-fumarylpyruvate + H2O = fumarate + pyruvate + H(+)</text>
        <dbReference type="Rhea" id="RHEA:26168"/>
        <dbReference type="ChEBI" id="CHEBI:15361"/>
        <dbReference type="ChEBI" id="CHEBI:15377"/>
        <dbReference type="ChEBI" id="CHEBI:15378"/>
        <dbReference type="ChEBI" id="CHEBI:16854"/>
        <dbReference type="ChEBI" id="CHEBI:29806"/>
    </reaction>
</comment>
<reference evidence="17" key="1">
    <citation type="submission" date="2015-02" db="EMBL/GenBank/DDBJ databases">
        <title>Genome sequencing for Strongylocentrotus purpuratus.</title>
        <authorList>
            <person name="Murali S."/>
            <person name="Liu Y."/>
            <person name="Vee V."/>
            <person name="English A."/>
            <person name="Wang M."/>
            <person name="Skinner E."/>
            <person name="Han Y."/>
            <person name="Muzny D.M."/>
            <person name="Worley K.C."/>
            <person name="Gibbs R.A."/>
        </authorList>
    </citation>
    <scope>NUCLEOTIDE SEQUENCE</scope>
</reference>
<keyword evidence="17" id="KW-1185">Reference proteome</keyword>